<accession>A0A1W0BAE3</accession>
<protein>
    <recommendedName>
        <fullName evidence="4">Bile acid:sodium symporter</fullName>
    </recommendedName>
</protein>
<comment type="caution">
    <text evidence="2">The sequence shown here is derived from an EMBL/GenBank/DDBJ whole genome shotgun (WGS) entry which is preliminary data.</text>
</comment>
<keyword evidence="1" id="KW-0812">Transmembrane</keyword>
<dbReference type="PIRSF" id="PIRSF026166">
    <property type="entry name" value="UCP026166"/>
    <property type="match status" value="1"/>
</dbReference>
<reference evidence="2 3" key="1">
    <citation type="journal article" date="2016" name="Antonie Van Leeuwenhoek">
        <title>Nocardia donostiensis sp. nov., isolated from human respiratory specimens.</title>
        <authorList>
            <person name="Ercibengoa M."/>
            <person name="Bell M."/>
            <person name="Marimon J.M."/>
            <person name="Humrighouse B."/>
            <person name="Klenk H.P."/>
            <person name="Potter G."/>
            <person name="Perez-Trallero E."/>
        </authorList>
    </citation>
    <scope>NUCLEOTIDE SEQUENCE [LARGE SCALE GENOMIC DNA]</scope>
    <source>
        <strain evidence="2 3">X1655</strain>
    </source>
</reference>
<feature type="transmembrane region" description="Helical" evidence="1">
    <location>
        <begin position="36"/>
        <end position="54"/>
    </location>
</feature>
<dbReference type="Gene3D" id="1.20.1530.20">
    <property type="match status" value="1"/>
</dbReference>
<dbReference type="InterPro" id="IPR016833">
    <property type="entry name" value="Put_Na-Bile_cotransptr"/>
</dbReference>
<keyword evidence="1" id="KW-1133">Transmembrane helix</keyword>
<sequence length="335" mass="35979">MKFAQAFDGFVMAIFGMVAVAVVLPAQGVFMDAAQWLVKLAIAVLFLLYGMRLAPAEALAGLRQWRLHGTILTLTYVLFPLIGLAAWALTSGVIADDLRIGLLFLSLVPSTVQSSIAFTSIAGGNLPGAIVSASFSNLLGVFVTPLLVVMLIDTAESARIDPSSALYIVVQLLVPFLIGQALRPKLGPWLQRRRRAATLVDRGSILLVVYTAFSEGMNERIWSKTSPGQILIVSAICCAILATVLVTCTLVARWLRFAWADRVVIIFCGSKKSLATGLPMATVLFTGQPVGLLVLPLMIFHQIQLIVCAWLASSFAAKRPTTTDRQGIPQEAPSA</sequence>
<dbReference type="Pfam" id="PF13593">
    <property type="entry name" value="SBF_like"/>
    <property type="match status" value="1"/>
</dbReference>
<organism evidence="2 3">
    <name type="scientific">Nocardia donostiensis</name>
    <dbReference type="NCBI Taxonomy" id="1538463"/>
    <lineage>
        <taxon>Bacteria</taxon>
        <taxon>Bacillati</taxon>
        <taxon>Actinomycetota</taxon>
        <taxon>Actinomycetes</taxon>
        <taxon>Mycobacteriales</taxon>
        <taxon>Nocardiaceae</taxon>
        <taxon>Nocardia</taxon>
    </lineage>
</organism>
<feature type="transmembrane region" description="Helical" evidence="1">
    <location>
        <begin position="6"/>
        <end position="24"/>
    </location>
</feature>
<dbReference type="PANTHER" id="PTHR18640">
    <property type="entry name" value="SOLUTE CARRIER FAMILY 10 MEMBER 7"/>
    <property type="match status" value="1"/>
</dbReference>
<name>A0A1W0BAE3_9NOCA</name>
<feature type="transmembrane region" description="Helical" evidence="1">
    <location>
        <begin position="74"/>
        <end position="95"/>
    </location>
</feature>
<feature type="transmembrane region" description="Helical" evidence="1">
    <location>
        <begin position="164"/>
        <end position="182"/>
    </location>
</feature>
<dbReference type="AlphaFoldDB" id="A0A1W0BAE3"/>
<dbReference type="GO" id="GO:0005886">
    <property type="term" value="C:plasma membrane"/>
    <property type="evidence" value="ECO:0007669"/>
    <property type="project" value="TreeGrafter"/>
</dbReference>
<feature type="transmembrane region" description="Helical" evidence="1">
    <location>
        <begin position="129"/>
        <end position="152"/>
    </location>
</feature>
<keyword evidence="1" id="KW-0472">Membrane</keyword>
<dbReference type="EMBL" id="MUMY01000002">
    <property type="protein sequence ID" value="ONM50306.1"/>
    <property type="molecule type" value="Genomic_DNA"/>
</dbReference>
<evidence type="ECO:0000313" key="3">
    <source>
        <dbReference type="Proteomes" id="UP000188836"/>
    </source>
</evidence>
<gene>
    <name evidence="2" type="ORF">B0T46_02545</name>
</gene>
<evidence type="ECO:0000313" key="2">
    <source>
        <dbReference type="EMBL" id="ONM50306.1"/>
    </source>
</evidence>
<keyword evidence="3" id="KW-1185">Reference proteome</keyword>
<proteinExistence type="predicted"/>
<feature type="transmembrane region" description="Helical" evidence="1">
    <location>
        <begin position="230"/>
        <end position="252"/>
    </location>
</feature>
<dbReference type="Proteomes" id="UP000188836">
    <property type="component" value="Unassembled WGS sequence"/>
</dbReference>
<evidence type="ECO:0000256" key="1">
    <source>
        <dbReference type="SAM" id="Phobius"/>
    </source>
</evidence>
<dbReference type="InterPro" id="IPR038770">
    <property type="entry name" value="Na+/solute_symporter_sf"/>
</dbReference>
<feature type="transmembrane region" description="Helical" evidence="1">
    <location>
        <begin position="291"/>
        <end position="312"/>
    </location>
</feature>
<evidence type="ECO:0008006" key="4">
    <source>
        <dbReference type="Google" id="ProtNLM"/>
    </source>
</evidence>
<dbReference type="PANTHER" id="PTHR18640:SF5">
    <property type="entry name" value="SODIUM_BILE ACID COTRANSPORTER 7"/>
    <property type="match status" value="1"/>
</dbReference>
<feature type="transmembrane region" description="Helical" evidence="1">
    <location>
        <begin position="264"/>
        <end position="285"/>
    </location>
</feature>